<dbReference type="GeneID" id="36403185"/>
<protein>
    <submittedName>
        <fullName evidence="1">Uncharacterized protein</fullName>
    </submittedName>
</protein>
<proteinExistence type="predicted"/>
<dbReference type="AlphaFoldDB" id="A0A0P1B8D2"/>
<reference evidence="2" key="1">
    <citation type="submission" date="2014-09" db="EMBL/GenBank/DDBJ databases">
        <authorList>
            <person name="Sharma Rahul"/>
            <person name="Thines Marco"/>
        </authorList>
    </citation>
    <scope>NUCLEOTIDE SEQUENCE [LARGE SCALE GENOMIC DNA]</scope>
</reference>
<organism evidence="1 2">
    <name type="scientific">Plasmopara halstedii</name>
    <name type="common">Downy mildew of sunflower</name>
    <dbReference type="NCBI Taxonomy" id="4781"/>
    <lineage>
        <taxon>Eukaryota</taxon>
        <taxon>Sar</taxon>
        <taxon>Stramenopiles</taxon>
        <taxon>Oomycota</taxon>
        <taxon>Peronosporomycetes</taxon>
        <taxon>Peronosporales</taxon>
        <taxon>Peronosporaceae</taxon>
        <taxon>Plasmopara</taxon>
    </lineage>
</organism>
<keyword evidence="2" id="KW-1185">Reference proteome</keyword>
<name>A0A0P1B8D2_PLAHL</name>
<dbReference type="EMBL" id="CCYD01003137">
    <property type="protein sequence ID" value="CEG50418.1"/>
    <property type="molecule type" value="Genomic_DNA"/>
</dbReference>
<accession>A0A0P1B8D2</accession>
<evidence type="ECO:0000313" key="1">
    <source>
        <dbReference type="EMBL" id="CEG50418.1"/>
    </source>
</evidence>
<sequence length="84" mass="9343">MATEEVACFIEQVIYRFGRKLVVLSPTFDHDLYDGVTLPHFHAGGYEARLVALGSDKQTFLFHPAIFYGLGLGTKTQDSEGPHN</sequence>
<dbReference type="RefSeq" id="XP_024586787.1">
    <property type="nucleotide sequence ID" value="XM_024721716.1"/>
</dbReference>
<dbReference type="Proteomes" id="UP000054928">
    <property type="component" value="Unassembled WGS sequence"/>
</dbReference>
<evidence type="ECO:0000313" key="2">
    <source>
        <dbReference type="Proteomes" id="UP000054928"/>
    </source>
</evidence>